<evidence type="ECO:0000313" key="2">
    <source>
        <dbReference type="EMBL" id="MSS28372.1"/>
    </source>
</evidence>
<reference evidence="2 3" key="1">
    <citation type="submission" date="2019-09" db="EMBL/GenBank/DDBJ databases">
        <title>In-depth cultivation of the pig gut microbiome towards novel bacterial diversity and tailored functional studies.</title>
        <authorList>
            <person name="Wylensek D."/>
            <person name="Hitch T.C.A."/>
            <person name="Clavel T."/>
        </authorList>
    </citation>
    <scope>NUCLEOTIDE SEQUENCE [LARGE SCALE GENOMIC DNA]</scope>
    <source>
        <strain evidence="2 3">PG-178-WT-4</strain>
    </source>
</reference>
<dbReference type="InterPro" id="IPR013108">
    <property type="entry name" value="Amidohydro_3"/>
</dbReference>
<evidence type="ECO:0000259" key="1">
    <source>
        <dbReference type="Pfam" id="PF07969"/>
    </source>
</evidence>
<organism evidence="2 3">
    <name type="scientific">Desulfovibrio porci</name>
    <dbReference type="NCBI Taxonomy" id="2605782"/>
    <lineage>
        <taxon>Bacteria</taxon>
        <taxon>Pseudomonadati</taxon>
        <taxon>Thermodesulfobacteriota</taxon>
        <taxon>Desulfovibrionia</taxon>
        <taxon>Desulfovibrionales</taxon>
        <taxon>Desulfovibrionaceae</taxon>
        <taxon>Desulfovibrio</taxon>
    </lineage>
</organism>
<dbReference type="AlphaFoldDB" id="A0A6L5XMH0"/>
<keyword evidence="3" id="KW-1185">Reference proteome</keyword>
<dbReference type="Gene3D" id="2.30.40.10">
    <property type="entry name" value="Urease, subunit C, domain 1"/>
    <property type="match status" value="1"/>
</dbReference>
<dbReference type="RefSeq" id="WP_154511710.1">
    <property type="nucleotide sequence ID" value="NZ_VUMH01000010.1"/>
</dbReference>
<dbReference type="Gene3D" id="3.20.20.140">
    <property type="entry name" value="Metal-dependent hydrolases"/>
    <property type="match status" value="1"/>
</dbReference>
<dbReference type="EMBL" id="VUMH01000010">
    <property type="protein sequence ID" value="MSS28372.1"/>
    <property type="molecule type" value="Genomic_DNA"/>
</dbReference>
<dbReference type="InterPro" id="IPR011059">
    <property type="entry name" value="Metal-dep_hydrolase_composite"/>
</dbReference>
<comment type="caution">
    <text evidence="2">The sequence shown here is derived from an EMBL/GenBank/DDBJ whole genome shotgun (WGS) entry which is preliminary data.</text>
</comment>
<sequence length="535" mass="57969">MRCREKTLYANADVVCMDADNSRASAVLVCGDRIEAVGREEELRPLAGPRAERVDLKGACLYPGFIDSHSHLSLYAAWKPYAYCGGARSLAEALEILAGHAAGRPGDAFVVGYGFDDTAVSEKRGPLRQELDALWPDRPAALVHVSVHAAYINSRMFEILGIPTDRPSANIHIVCRDGRPTGLITEETVWKLFSALPAVSLERLKAGLQLAVADYNAQGFTATIGGGAGFGGLQPFMVARALAGLEREGKLNLHVHMPVIGTHYDMFEATGMLDGPGSPMLRPHGVKFFADGSIQAYTAALPEGYHDRPDLKPDILGSYRELEANVLAAHAGGQQVVAHGNGNGAIEAVIRAVENAQVRSPRADPRHLLIHCQTASDDQLRRMKAVGLWPSFFGLHIWNWGDRHHDIFLGPQRAARLNPCQSAVRLGLPFSLHADTPVLPQMTMLSIHTAVNRLTRGGRVLGEDQRISALDAMRAYTTHAAAMCFEENNRGSIEPGKVADFTVLSEDPCSTPPEAISRISIEAVLSAGRPVWGRW</sequence>
<dbReference type="Gene3D" id="3.10.310.70">
    <property type="match status" value="1"/>
</dbReference>
<feature type="domain" description="Amidohydrolase 3" evidence="1">
    <location>
        <begin position="54"/>
        <end position="531"/>
    </location>
</feature>
<gene>
    <name evidence="2" type="ORF">FYJ44_10075</name>
</gene>
<dbReference type="InterPro" id="IPR033932">
    <property type="entry name" value="YtcJ-like"/>
</dbReference>
<dbReference type="CDD" id="cd01300">
    <property type="entry name" value="YtcJ_like"/>
    <property type="match status" value="1"/>
</dbReference>
<dbReference type="SUPFAM" id="SSF51556">
    <property type="entry name" value="Metallo-dependent hydrolases"/>
    <property type="match status" value="1"/>
</dbReference>
<dbReference type="GO" id="GO:0016810">
    <property type="term" value="F:hydrolase activity, acting on carbon-nitrogen (but not peptide) bonds"/>
    <property type="evidence" value="ECO:0007669"/>
    <property type="project" value="InterPro"/>
</dbReference>
<accession>A0A6L5XMH0</accession>
<dbReference type="PANTHER" id="PTHR22642:SF2">
    <property type="entry name" value="PROTEIN LONG AFTER FAR-RED 3"/>
    <property type="match status" value="1"/>
</dbReference>
<dbReference type="Pfam" id="PF07969">
    <property type="entry name" value="Amidohydro_3"/>
    <property type="match status" value="1"/>
</dbReference>
<dbReference type="SUPFAM" id="SSF51338">
    <property type="entry name" value="Composite domain of metallo-dependent hydrolases"/>
    <property type="match status" value="1"/>
</dbReference>
<dbReference type="PANTHER" id="PTHR22642">
    <property type="entry name" value="IMIDAZOLONEPROPIONASE"/>
    <property type="match status" value="1"/>
</dbReference>
<dbReference type="InterPro" id="IPR032466">
    <property type="entry name" value="Metal_Hydrolase"/>
</dbReference>
<protein>
    <submittedName>
        <fullName evidence="2">Amidohydrolase</fullName>
    </submittedName>
</protein>
<dbReference type="Proteomes" id="UP000477488">
    <property type="component" value="Unassembled WGS sequence"/>
</dbReference>
<keyword evidence="2" id="KW-0378">Hydrolase</keyword>
<name>A0A6L5XMH0_9BACT</name>
<proteinExistence type="predicted"/>
<evidence type="ECO:0000313" key="3">
    <source>
        <dbReference type="Proteomes" id="UP000477488"/>
    </source>
</evidence>